<sequence length="388" mass="45753">MKKYWQLLLIAGIIVVTFTVHYIQVVNAKDKEYDFTFEKISGDDKYIDSLMFETSVEYGIGYNLLLISKDESTLIESIHNRTVPIMFQRLIDEHKSFMRGKAFIENNYFEDETKLIYMNEPEEGWKIKEGDTYSYEVDILDKVKDEKTSFTIESQLKNRYNWVFYNDITVADNELKLIVKQMDNDGSEKMYQVIIDLKKQQLLSETLLEEATTDDTTRRSIDSYNSYSNLDHEKYHVYSINSFDLKSPEQDIFSRQFSALNTETNEITDIQLPEGLDQNMQSIEVDDNYLVIAYSTKEEIVIYRYNIGQQRWLEPITVPYSEKVLIPEFNSTASLNGKFYVMTEVNNDFVLKIFDIEQGTLLYEGKLINNNVKQKYYIHITDVYELEK</sequence>
<accession>A0ABX3ZBY7</accession>
<evidence type="ECO:0000313" key="2">
    <source>
        <dbReference type="Proteomes" id="UP000196594"/>
    </source>
</evidence>
<dbReference type="Proteomes" id="UP000196594">
    <property type="component" value="Unassembled WGS sequence"/>
</dbReference>
<name>A0ABX3ZBY7_9BACL</name>
<gene>
    <name evidence="1" type="ORF">CBM15_18880</name>
</gene>
<comment type="caution">
    <text evidence="1">The sequence shown here is derived from an EMBL/GenBank/DDBJ whole genome shotgun (WGS) entry which is preliminary data.</text>
</comment>
<organism evidence="1 2">
    <name type="scientific">Solibacillus kalamii</name>
    <dbReference type="NCBI Taxonomy" id="1748298"/>
    <lineage>
        <taxon>Bacteria</taxon>
        <taxon>Bacillati</taxon>
        <taxon>Bacillota</taxon>
        <taxon>Bacilli</taxon>
        <taxon>Bacillales</taxon>
        <taxon>Caryophanaceae</taxon>
        <taxon>Solibacillus</taxon>
    </lineage>
</organism>
<dbReference type="RefSeq" id="WP_087618666.1">
    <property type="nucleotide sequence ID" value="NZ_JAFBEY010000020.1"/>
</dbReference>
<protein>
    <submittedName>
        <fullName evidence="1">Uncharacterized protein</fullName>
    </submittedName>
</protein>
<dbReference type="EMBL" id="NHNT01000021">
    <property type="protein sequence ID" value="OUZ37282.1"/>
    <property type="molecule type" value="Genomic_DNA"/>
</dbReference>
<evidence type="ECO:0000313" key="1">
    <source>
        <dbReference type="EMBL" id="OUZ37282.1"/>
    </source>
</evidence>
<keyword evidence="2" id="KW-1185">Reference proteome</keyword>
<reference evidence="1 2" key="1">
    <citation type="journal article" date="2017" name="Int. J. Syst. Evol. Microbiol.">
        <title>Solibacillus kalamii sp. nov., isolated from a high-efficiency particulate arrestance filter system used in the International Space Station.</title>
        <authorList>
            <person name="Checinska Sielaff A."/>
            <person name="Kumar R.M."/>
            <person name="Pal D."/>
            <person name="Mayilraj S."/>
            <person name="Venkateswaran K."/>
        </authorList>
    </citation>
    <scope>NUCLEOTIDE SEQUENCE [LARGE SCALE GENOMIC DNA]</scope>
    <source>
        <strain evidence="1 2">ISSFR-015</strain>
    </source>
</reference>
<proteinExistence type="predicted"/>